<reference evidence="1 2" key="1">
    <citation type="submission" date="2015-02" db="EMBL/GenBank/DDBJ databases">
        <title>Single-cell genomics of uncultivated deep-branching MTB reveals a conserved set of magnetosome genes.</title>
        <authorList>
            <person name="Kolinko S."/>
            <person name="Richter M."/>
            <person name="Glockner F.O."/>
            <person name="Brachmann A."/>
            <person name="Schuler D."/>
        </authorList>
    </citation>
    <scope>NUCLEOTIDE SEQUENCE [LARGE SCALE GENOMIC DNA]</scope>
    <source>
        <strain evidence="1">TM-1</strain>
    </source>
</reference>
<evidence type="ECO:0000313" key="1">
    <source>
        <dbReference type="EMBL" id="KJU82954.1"/>
    </source>
</evidence>
<proteinExistence type="predicted"/>
<evidence type="ECO:0000313" key="2">
    <source>
        <dbReference type="Proteomes" id="UP000033423"/>
    </source>
</evidence>
<accession>A0A0F3GLV7</accession>
<dbReference type="Proteomes" id="UP000033423">
    <property type="component" value="Unassembled WGS sequence"/>
</dbReference>
<dbReference type="AlphaFoldDB" id="A0A0F3GLV7"/>
<name>A0A0F3GLV7_9BACT</name>
<dbReference type="EMBL" id="LACI01002109">
    <property type="protein sequence ID" value="KJU82954.1"/>
    <property type="molecule type" value="Genomic_DNA"/>
</dbReference>
<protein>
    <submittedName>
        <fullName evidence="1">Uncharacterized protein</fullName>
    </submittedName>
</protein>
<gene>
    <name evidence="1" type="ORF">MBAV_004851</name>
</gene>
<organism evidence="1 2">
    <name type="scientific">Candidatus Magnetobacterium bavaricum</name>
    <dbReference type="NCBI Taxonomy" id="29290"/>
    <lineage>
        <taxon>Bacteria</taxon>
        <taxon>Pseudomonadati</taxon>
        <taxon>Nitrospirota</taxon>
        <taxon>Thermodesulfovibrionia</taxon>
        <taxon>Thermodesulfovibrionales</taxon>
        <taxon>Candidatus Magnetobacteriaceae</taxon>
        <taxon>Candidatus Magnetobacterium</taxon>
    </lineage>
</organism>
<sequence>MNFTRGPVSFGIEGGIPAYQRLNGLQMKTDWLITAAMQVMF</sequence>
<comment type="caution">
    <text evidence="1">The sequence shown here is derived from an EMBL/GenBank/DDBJ whole genome shotgun (WGS) entry which is preliminary data.</text>
</comment>
<keyword evidence="2" id="KW-1185">Reference proteome</keyword>